<evidence type="ECO:0000256" key="1">
    <source>
        <dbReference type="ARBA" id="ARBA00038232"/>
    </source>
</evidence>
<dbReference type="InterPro" id="IPR036388">
    <property type="entry name" value="WH-like_DNA-bd_sf"/>
</dbReference>
<feature type="region of interest" description="Disordered" evidence="2">
    <location>
        <begin position="109"/>
        <end position="140"/>
    </location>
</feature>
<dbReference type="KEGG" id="bcj:BCAL3254"/>
<dbReference type="eggNOG" id="COG2963">
    <property type="taxonomic scope" value="Bacteria"/>
</dbReference>
<dbReference type="SUPFAM" id="SSF48295">
    <property type="entry name" value="TrpR-like"/>
    <property type="match status" value="1"/>
</dbReference>
<feature type="domain" description="Insertion element IS150 protein InsJ-like helix-turn-helix" evidence="3">
    <location>
        <begin position="63"/>
        <end position="115"/>
    </location>
</feature>
<comment type="similarity">
    <text evidence="1">Belongs to the IS150/IS1296 orfA family.</text>
</comment>
<dbReference type="InterPro" id="IPR052057">
    <property type="entry name" value="IS150/IS1296_orfA-like"/>
</dbReference>
<dbReference type="Proteomes" id="UP000001035">
    <property type="component" value="Chromosome 1"/>
</dbReference>
<name>B4EDH0_BURCJ</name>
<keyword evidence="5" id="KW-1185">Reference proteome</keyword>
<dbReference type="InterPro" id="IPR010921">
    <property type="entry name" value="Trp_repressor/repl_initiator"/>
</dbReference>
<dbReference type="AlphaFoldDB" id="B4EDH0"/>
<reference evidence="4 5" key="1">
    <citation type="journal article" date="2009" name="J. Bacteriol.">
        <title>The genome of Burkholderia cenocepacia J2315, an epidemic pathogen of cystic fibrosis patients.</title>
        <authorList>
            <person name="Holden M.T."/>
            <person name="Seth-Smith H.M."/>
            <person name="Crossman L.C."/>
            <person name="Sebaihia M."/>
            <person name="Bentley S.D."/>
            <person name="Cerdeno-Tarraga A.M."/>
            <person name="Thomson N.R."/>
            <person name="Bason N."/>
            <person name="Quail M.A."/>
            <person name="Sharp S."/>
            <person name="Cherevach I."/>
            <person name="Churcher C."/>
            <person name="Goodhead I."/>
            <person name="Hauser H."/>
            <person name="Holroyd N."/>
            <person name="Mungall K."/>
            <person name="Scott P."/>
            <person name="Walker D."/>
            <person name="White B."/>
            <person name="Rose H."/>
            <person name="Iversen P."/>
            <person name="Mil-Homens D."/>
            <person name="Rocha E.P."/>
            <person name="Fialho A.M."/>
            <person name="Baldwin A."/>
            <person name="Dowson C."/>
            <person name="Barrell B.G."/>
            <person name="Govan J.R."/>
            <person name="Vandamme P."/>
            <person name="Hart C.A."/>
            <person name="Mahenthiralingam E."/>
            <person name="Parkhill J."/>
        </authorList>
    </citation>
    <scope>NUCLEOTIDE SEQUENCE [LARGE SCALE GENOMIC DNA]</scope>
    <source>
        <strain evidence="5">ATCC BAA-245 / DSM 16553 / LMG 16656 / NCTC 13227 / J2315 / CF5610</strain>
    </source>
</reference>
<dbReference type="Pfam" id="PF13518">
    <property type="entry name" value="HTH_28"/>
    <property type="match status" value="2"/>
</dbReference>
<evidence type="ECO:0000313" key="4">
    <source>
        <dbReference type="EMBL" id="CAR53578.1"/>
    </source>
</evidence>
<evidence type="ECO:0000313" key="5">
    <source>
        <dbReference type="Proteomes" id="UP000001035"/>
    </source>
</evidence>
<dbReference type="SUPFAM" id="SSF46689">
    <property type="entry name" value="Homeodomain-like"/>
    <property type="match status" value="1"/>
</dbReference>
<accession>B4EDH0</accession>
<dbReference type="EMBL" id="AM747720">
    <property type="protein sequence ID" value="CAR53578.1"/>
    <property type="molecule type" value="Genomic_DNA"/>
</dbReference>
<organism evidence="4 5">
    <name type="scientific">Burkholderia cenocepacia (strain ATCC BAA-245 / DSM 16553 / LMG 16656 / NCTC 13227 / J2315 / CF5610)</name>
    <name type="common">Burkholderia cepacia (strain J2315)</name>
    <dbReference type="NCBI Taxonomy" id="216591"/>
    <lineage>
        <taxon>Bacteria</taxon>
        <taxon>Pseudomonadati</taxon>
        <taxon>Pseudomonadota</taxon>
        <taxon>Betaproteobacteria</taxon>
        <taxon>Burkholderiales</taxon>
        <taxon>Burkholderiaceae</taxon>
        <taxon>Burkholderia</taxon>
        <taxon>Burkholderia cepacia complex</taxon>
    </lineage>
</organism>
<feature type="domain" description="Insertion element IS150 protein InsJ-like helix-turn-helix" evidence="3">
    <location>
        <begin position="8"/>
        <end position="53"/>
    </location>
</feature>
<dbReference type="PANTHER" id="PTHR33795:SF1">
    <property type="entry name" value="INSERTION ELEMENT IS150 PROTEIN INSJ"/>
    <property type="match status" value="1"/>
</dbReference>
<sequence length="174" mass="19781">MTKYDEQFKQQVVSAYLRGDSGFDALAARHGIHSGMLQRWVAAYRAHGRAGLQSKYSSYDAPFKLRVLQHMQRDELSLREVSALYDIRDAGSVARWACLYDEGGINALTPRPRGRSRQMVTSPPPKPTEAGTPDERSREELLKENEYLRAEVAYLKKLDALLAKKQAAQKKKRK</sequence>
<dbReference type="Gene3D" id="1.10.10.10">
    <property type="entry name" value="Winged helix-like DNA-binding domain superfamily/Winged helix DNA-binding domain"/>
    <property type="match status" value="2"/>
</dbReference>
<dbReference type="InterPro" id="IPR055247">
    <property type="entry name" value="InsJ-like_HTH"/>
</dbReference>
<dbReference type="HOGENOM" id="CLU_027402_17_0_4"/>
<evidence type="ECO:0000259" key="3">
    <source>
        <dbReference type="Pfam" id="PF13518"/>
    </source>
</evidence>
<proteinExistence type="inferred from homology"/>
<gene>
    <name evidence="4" type="ORF">BCAL3254</name>
</gene>
<dbReference type="InterPro" id="IPR009057">
    <property type="entry name" value="Homeodomain-like_sf"/>
</dbReference>
<dbReference type="PANTHER" id="PTHR33795">
    <property type="entry name" value="INSERTION ELEMENT IS150 PROTEIN INSJ"/>
    <property type="match status" value="1"/>
</dbReference>
<evidence type="ECO:0000256" key="2">
    <source>
        <dbReference type="SAM" id="MobiDB-lite"/>
    </source>
</evidence>
<dbReference type="GO" id="GO:0043565">
    <property type="term" value="F:sequence-specific DNA binding"/>
    <property type="evidence" value="ECO:0007669"/>
    <property type="project" value="InterPro"/>
</dbReference>
<protein>
    <submittedName>
        <fullName evidence="4">Transposase</fullName>
    </submittedName>
</protein>